<organism evidence="1 2">
    <name type="scientific">Plenodomus tracheiphilus IPT5</name>
    <dbReference type="NCBI Taxonomy" id="1408161"/>
    <lineage>
        <taxon>Eukaryota</taxon>
        <taxon>Fungi</taxon>
        <taxon>Dikarya</taxon>
        <taxon>Ascomycota</taxon>
        <taxon>Pezizomycotina</taxon>
        <taxon>Dothideomycetes</taxon>
        <taxon>Pleosporomycetidae</taxon>
        <taxon>Pleosporales</taxon>
        <taxon>Pleosporineae</taxon>
        <taxon>Leptosphaeriaceae</taxon>
        <taxon>Plenodomus</taxon>
    </lineage>
</organism>
<evidence type="ECO:0000313" key="2">
    <source>
        <dbReference type="Proteomes" id="UP000799423"/>
    </source>
</evidence>
<protein>
    <submittedName>
        <fullName evidence="1">Uncharacterized protein</fullName>
    </submittedName>
</protein>
<accession>A0A6A7BEA2</accession>
<dbReference type="OrthoDB" id="3780845at2759"/>
<dbReference type="Proteomes" id="UP000799423">
    <property type="component" value="Unassembled WGS sequence"/>
</dbReference>
<proteinExistence type="predicted"/>
<name>A0A6A7BEA2_9PLEO</name>
<dbReference type="AlphaFoldDB" id="A0A6A7BEA2"/>
<sequence length="96" mass="11113">MSRNMDILAPPGRSLDPYGIPDHRDALAVYIRWVRQRHYLLHSNLRPRFTLPVAANTESRYKYDKSWSTDDLLGIGGQFESEAENVGYPHQIDIQD</sequence>
<dbReference type="EMBL" id="MU006296">
    <property type="protein sequence ID" value="KAF2853037.1"/>
    <property type="molecule type" value="Genomic_DNA"/>
</dbReference>
<keyword evidence="2" id="KW-1185">Reference proteome</keyword>
<gene>
    <name evidence="1" type="ORF">T440DRAFT_466049</name>
</gene>
<evidence type="ECO:0000313" key="1">
    <source>
        <dbReference type="EMBL" id="KAF2853037.1"/>
    </source>
</evidence>
<reference evidence="1" key="1">
    <citation type="submission" date="2020-01" db="EMBL/GenBank/DDBJ databases">
        <authorList>
            <consortium name="DOE Joint Genome Institute"/>
            <person name="Haridas S."/>
            <person name="Albert R."/>
            <person name="Binder M."/>
            <person name="Bloem J."/>
            <person name="Labutti K."/>
            <person name="Salamov A."/>
            <person name="Andreopoulos B."/>
            <person name="Baker S.E."/>
            <person name="Barry K."/>
            <person name="Bills G."/>
            <person name="Bluhm B.H."/>
            <person name="Cannon C."/>
            <person name="Castanera R."/>
            <person name="Culley D.E."/>
            <person name="Daum C."/>
            <person name="Ezra D."/>
            <person name="Gonzalez J.B."/>
            <person name="Henrissat B."/>
            <person name="Kuo A."/>
            <person name="Liang C."/>
            <person name="Lipzen A."/>
            <person name="Lutzoni F."/>
            <person name="Magnuson J."/>
            <person name="Mondo S."/>
            <person name="Nolan M."/>
            <person name="Ohm R."/>
            <person name="Pangilinan J."/>
            <person name="Park H.-J."/>
            <person name="Ramirez L."/>
            <person name="Alfaro M."/>
            <person name="Sun H."/>
            <person name="Tritt A."/>
            <person name="Yoshinaga Y."/>
            <person name="Zwiers L.-H."/>
            <person name="Turgeon B.G."/>
            <person name="Goodwin S.B."/>
            <person name="Spatafora J.W."/>
            <person name="Crous P.W."/>
            <person name="Grigoriev I.V."/>
        </authorList>
    </citation>
    <scope>NUCLEOTIDE SEQUENCE</scope>
    <source>
        <strain evidence="1">IPT5</strain>
    </source>
</reference>